<evidence type="ECO:0000256" key="2">
    <source>
        <dbReference type="ARBA" id="ARBA00007430"/>
    </source>
</evidence>
<evidence type="ECO:0000256" key="3">
    <source>
        <dbReference type="ARBA" id="ARBA00022475"/>
    </source>
</evidence>
<organism evidence="9 10">
    <name type="scientific">Baekduia soli</name>
    <dbReference type="NCBI Taxonomy" id="496014"/>
    <lineage>
        <taxon>Bacteria</taxon>
        <taxon>Bacillati</taxon>
        <taxon>Actinomycetota</taxon>
        <taxon>Thermoleophilia</taxon>
        <taxon>Solirubrobacterales</taxon>
        <taxon>Baekduiaceae</taxon>
        <taxon>Baekduia</taxon>
    </lineage>
</organism>
<name>A0A5B8U159_9ACTN</name>
<keyword evidence="10" id="KW-1185">Reference proteome</keyword>
<evidence type="ECO:0000256" key="1">
    <source>
        <dbReference type="ARBA" id="ARBA00004651"/>
    </source>
</evidence>
<keyword evidence="4 8" id="KW-0812">Transmembrane</keyword>
<feature type="transmembrane region" description="Helical" evidence="8">
    <location>
        <begin position="226"/>
        <end position="246"/>
    </location>
</feature>
<feature type="compositionally biased region" description="Basic residues" evidence="7">
    <location>
        <begin position="21"/>
        <end position="31"/>
    </location>
</feature>
<evidence type="ECO:0000256" key="8">
    <source>
        <dbReference type="SAM" id="Phobius"/>
    </source>
</evidence>
<feature type="transmembrane region" description="Helical" evidence="8">
    <location>
        <begin position="430"/>
        <end position="456"/>
    </location>
</feature>
<feature type="transmembrane region" description="Helical" evidence="8">
    <location>
        <begin position="134"/>
        <end position="157"/>
    </location>
</feature>
<sequence length="537" mass="55907">MTAVTGSGASLIDVEASNGRPGRRGVPRYSRRPMPGTPDEEHQGSVGASGETSTHATLGDAAVSGVRWVGLARVVSELAAFGGIVVTSHLVPPAEFGRAAIALLVNELASGVGSQGIATPLIQRRQVGSVERGTAMVLSIVSGLVLTVLTVLVAVLVMPLVFDDQTGRLTLIIAPIFLISAVAGVPSSLLQRRLDFRSVGLADAAAAVIGTAVMVALAVAGLDGEAIVLGAVATAVVTLVGTQLAAPRPNLAWDPGVARDIRRLGLPALGSGLLYLGFRNIDYIFVGARLGPTVLGYYSRAYRIGVEYQSKLSAIMLRLSLPLFSRAEDLVELRRIRGRIVRVHALLLFPPILLVTGVAPILVPFVFGSRWEPAVEPTQILTAAGLVATIMTGVGPLLVSLGRASTLVWLNLVSFVAFGVTVAIAAPHGIIAVAAAGAAIQVVLMLFTHVTVLRPLVGITVKSMFEDILPPLVACGPLLGLALAGTRVLDDTFAPLALLAISAAGLVSYLATLRVVFPSAYDELMGFMRRLAGRSRR</sequence>
<dbReference type="GO" id="GO:0005886">
    <property type="term" value="C:plasma membrane"/>
    <property type="evidence" value="ECO:0007669"/>
    <property type="project" value="UniProtKB-SubCell"/>
</dbReference>
<feature type="transmembrane region" description="Helical" evidence="8">
    <location>
        <begin position="495"/>
        <end position="517"/>
    </location>
</feature>
<dbReference type="InterPro" id="IPR050833">
    <property type="entry name" value="Poly_Biosynth_Transport"/>
</dbReference>
<comment type="similarity">
    <text evidence="2">Belongs to the polysaccharide synthase family.</text>
</comment>
<evidence type="ECO:0000256" key="6">
    <source>
        <dbReference type="ARBA" id="ARBA00023136"/>
    </source>
</evidence>
<feature type="transmembrane region" description="Helical" evidence="8">
    <location>
        <begin position="406"/>
        <end position="424"/>
    </location>
</feature>
<dbReference type="OrthoDB" id="9770347at2"/>
<feature type="transmembrane region" description="Helical" evidence="8">
    <location>
        <begin position="201"/>
        <end position="220"/>
    </location>
</feature>
<dbReference type="PANTHER" id="PTHR30250:SF10">
    <property type="entry name" value="LIPOPOLYSACCHARIDE BIOSYNTHESIS PROTEIN WZXC"/>
    <property type="match status" value="1"/>
</dbReference>
<accession>A0A5B8U159</accession>
<dbReference type="PANTHER" id="PTHR30250">
    <property type="entry name" value="PST FAMILY PREDICTED COLANIC ACID TRANSPORTER"/>
    <property type="match status" value="1"/>
</dbReference>
<keyword evidence="5 8" id="KW-1133">Transmembrane helix</keyword>
<feature type="transmembrane region" description="Helical" evidence="8">
    <location>
        <begin position="343"/>
        <end position="367"/>
    </location>
</feature>
<feature type="transmembrane region" description="Helical" evidence="8">
    <location>
        <begin position="468"/>
        <end position="489"/>
    </location>
</feature>
<comment type="subcellular location">
    <subcellularLocation>
        <location evidence="1">Cell membrane</location>
        <topology evidence="1">Multi-pass membrane protein</topology>
    </subcellularLocation>
</comment>
<feature type="transmembrane region" description="Helical" evidence="8">
    <location>
        <begin position="379"/>
        <end position="399"/>
    </location>
</feature>
<keyword evidence="6 8" id="KW-0472">Membrane</keyword>
<dbReference type="EMBL" id="CP042430">
    <property type="protein sequence ID" value="QEC46662.1"/>
    <property type="molecule type" value="Genomic_DNA"/>
</dbReference>
<evidence type="ECO:0000256" key="7">
    <source>
        <dbReference type="SAM" id="MobiDB-lite"/>
    </source>
</evidence>
<dbReference type="RefSeq" id="WP_146916133.1">
    <property type="nucleotide sequence ID" value="NZ_CP042430.1"/>
</dbReference>
<evidence type="ECO:0000256" key="5">
    <source>
        <dbReference type="ARBA" id="ARBA00022989"/>
    </source>
</evidence>
<feature type="region of interest" description="Disordered" evidence="7">
    <location>
        <begin position="1"/>
        <end position="53"/>
    </location>
</feature>
<evidence type="ECO:0000313" key="9">
    <source>
        <dbReference type="EMBL" id="QEC46662.1"/>
    </source>
</evidence>
<reference evidence="9 10" key="1">
    <citation type="journal article" date="2018" name="J. Microbiol.">
        <title>Baekduia soli gen. nov., sp. nov., a novel bacterium isolated from the soil of Baekdu Mountain and proposal of a novel family name, Baekduiaceae fam. nov.</title>
        <authorList>
            <person name="An D.S."/>
            <person name="Siddiqi M.Z."/>
            <person name="Kim K.H."/>
            <person name="Yu H.S."/>
            <person name="Im W.T."/>
        </authorList>
    </citation>
    <scope>NUCLEOTIDE SEQUENCE [LARGE SCALE GENOMIC DNA]</scope>
    <source>
        <strain evidence="9 10">BR7-21</strain>
    </source>
</reference>
<evidence type="ECO:0000313" key="10">
    <source>
        <dbReference type="Proteomes" id="UP000321805"/>
    </source>
</evidence>
<gene>
    <name evidence="9" type="ORF">FSW04_03070</name>
</gene>
<keyword evidence="3" id="KW-1003">Cell membrane</keyword>
<evidence type="ECO:0000256" key="4">
    <source>
        <dbReference type="ARBA" id="ARBA00022692"/>
    </source>
</evidence>
<feature type="transmembrane region" description="Helical" evidence="8">
    <location>
        <begin position="169"/>
        <end position="189"/>
    </location>
</feature>
<dbReference type="AlphaFoldDB" id="A0A5B8U159"/>
<dbReference type="Pfam" id="PF13440">
    <property type="entry name" value="Polysacc_synt_3"/>
    <property type="match status" value="1"/>
</dbReference>
<proteinExistence type="inferred from homology"/>
<dbReference type="Proteomes" id="UP000321805">
    <property type="component" value="Chromosome"/>
</dbReference>
<dbReference type="KEGG" id="bsol:FSW04_03070"/>
<protein>
    <submittedName>
        <fullName evidence="9">Oligosaccharide flippase family protein</fullName>
    </submittedName>
</protein>